<feature type="region of interest" description="Disordered" evidence="1">
    <location>
        <begin position="137"/>
        <end position="158"/>
    </location>
</feature>
<sequence>MTGARHGRILRGRKKEHAVGTEVSLEEARQESPSRPAPGVPSRGGFLGSRDRAAPKVTERPSLHLKCSRTDNLQRRVHIHGAVTNSHYSRALPAPVSAPPLQPVPRIFRLGWLRLSLRCAFPACGVAVPASALHPDALRRSGGGGRRSRGWGGGAAAV</sequence>
<comment type="caution">
    <text evidence="2">The sequence shown here is derived from an EMBL/GenBank/DDBJ whole genome shotgun (WGS) entry which is preliminary data.</text>
</comment>
<name>A0AB34H471_ESCRO</name>
<protein>
    <submittedName>
        <fullName evidence="2">Uncharacterized protein</fullName>
    </submittedName>
</protein>
<keyword evidence="3" id="KW-1185">Reference proteome</keyword>
<proteinExistence type="predicted"/>
<dbReference type="EMBL" id="JAIQCJ010002014">
    <property type="protein sequence ID" value="KAJ8785509.1"/>
    <property type="molecule type" value="Genomic_DNA"/>
</dbReference>
<evidence type="ECO:0000256" key="1">
    <source>
        <dbReference type="SAM" id="MobiDB-lite"/>
    </source>
</evidence>
<dbReference type="AlphaFoldDB" id="A0AB34H471"/>
<feature type="region of interest" description="Disordered" evidence="1">
    <location>
        <begin position="1"/>
        <end position="62"/>
    </location>
</feature>
<evidence type="ECO:0000313" key="2">
    <source>
        <dbReference type="EMBL" id="KAJ8785509.1"/>
    </source>
</evidence>
<reference evidence="2 3" key="1">
    <citation type="submission" date="2022-11" db="EMBL/GenBank/DDBJ databases">
        <title>Whole genome sequence of Eschrichtius robustus ER-17-0199.</title>
        <authorList>
            <person name="Bruniche-Olsen A."/>
            <person name="Black A.N."/>
            <person name="Fields C.J."/>
            <person name="Walden K."/>
            <person name="Dewoody J.A."/>
        </authorList>
    </citation>
    <scope>NUCLEOTIDE SEQUENCE [LARGE SCALE GENOMIC DNA]</scope>
    <source>
        <strain evidence="2">ER-17-0199</strain>
        <tissue evidence="2">Blubber</tissue>
    </source>
</reference>
<feature type="compositionally biased region" description="Gly residues" evidence="1">
    <location>
        <begin position="141"/>
        <end position="158"/>
    </location>
</feature>
<evidence type="ECO:0000313" key="3">
    <source>
        <dbReference type="Proteomes" id="UP001159641"/>
    </source>
</evidence>
<feature type="compositionally biased region" description="Basic residues" evidence="1">
    <location>
        <begin position="1"/>
        <end position="16"/>
    </location>
</feature>
<organism evidence="2 3">
    <name type="scientific">Eschrichtius robustus</name>
    <name type="common">California gray whale</name>
    <name type="synonym">Eschrichtius gibbosus</name>
    <dbReference type="NCBI Taxonomy" id="9764"/>
    <lineage>
        <taxon>Eukaryota</taxon>
        <taxon>Metazoa</taxon>
        <taxon>Chordata</taxon>
        <taxon>Craniata</taxon>
        <taxon>Vertebrata</taxon>
        <taxon>Euteleostomi</taxon>
        <taxon>Mammalia</taxon>
        <taxon>Eutheria</taxon>
        <taxon>Laurasiatheria</taxon>
        <taxon>Artiodactyla</taxon>
        <taxon>Whippomorpha</taxon>
        <taxon>Cetacea</taxon>
        <taxon>Mysticeti</taxon>
        <taxon>Eschrichtiidae</taxon>
        <taxon>Eschrichtius</taxon>
    </lineage>
</organism>
<dbReference type="Proteomes" id="UP001159641">
    <property type="component" value="Unassembled WGS sequence"/>
</dbReference>
<gene>
    <name evidence="2" type="ORF">J1605_007106</name>
</gene>
<accession>A0AB34H471</accession>
<feature type="compositionally biased region" description="Basic and acidic residues" evidence="1">
    <location>
        <begin position="49"/>
        <end position="62"/>
    </location>
</feature>